<accession>A0A8S1FBP7</accession>
<keyword evidence="3 5" id="KW-1133">Transmembrane helix</keyword>
<reference evidence="7 8" key="1">
    <citation type="submission" date="2020-04" db="EMBL/GenBank/DDBJ databases">
        <authorList>
            <person name="Laetsch R D."/>
            <person name="Stevens L."/>
            <person name="Kumar S."/>
            <person name="Blaxter L. M."/>
        </authorList>
    </citation>
    <scope>NUCLEOTIDE SEQUENCE [LARGE SCALE GENOMIC DNA]</scope>
</reference>
<organism evidence="7 8">
    <name type="scientific">Caenorhabditis bovis</name>
    <dbReference type="NCBI Taxonomy" id="2654633"/>
    <lineage>
        <taxon>Eukaryota</taxon>
        <taxon>Metazoa</taxon>
        <taxon>Ecdysozoa</taxon>
        <taxon>Nematoda</taxon>
        <taxon>Chromadorea</taxon>
        <taxon>Rhabditida</taxon>
        <taxon>Rhabditina</taxon>
        <taxon>Rhabditomorpha</taxon>
        <taxon>Rhabditoidea</taxon>
        <taxon>Rhabditidae</taxon>
        <taxon>Peloderinae</taxon>
        <taxon>Caenorhabditis</taxon>
    </lineage>
</organism>
<dbReference type="OrthoDB" id="690928at2759"/>
<keyword evidence="2 5" id="KW-0812">Transmembrane</keyword>
<evidence type="ECO:0000313" key="7">
    <source>
        <dbReference type="EMBL" id="CAB3411274.1"/>
    </source>
</evidence>
<evidence type="ECO:0000259" key="6">
    <source>
        <dbReference type="Pfam" id="PF08510"/>
    </source>
</evidence>
<feature type="transmembrane region" description="Helical" evidence="5">
    <location>
        <begin position="68"/>
        <end position="91"/>
    </location>
</feature>
<dbReference type="GO" id="GO:0006506">
    <property type="term" value="P:GPI anchor biosynthetic process"/>
    <property type="evidence" value="ECO:0007669"/>
    <property type="project" value="TreeGrafter"/>
</dbReference>
<evidence type="ECO:0000256" key="2">
    <source>
        <dbReference type="ARBA" id="ARBA00022692"/>
    </source>
</evidence>
<keyword evidence="8" id="KW-1185">Reference proteome</keyword>
<sequence length="124" mass="14081">MLKSPKKSAKNPLPSEEIHLPGPHPARGIYGFALYITAWCGLVIYVLWAVLPVQFLNRLGITYFPSKLWALIIGFIFQFAAIAYVVVIFIINCIRFEGYSVFDNVELVNNDFGDRSILKKEKTN</sequence>
<dbReference type="GO" id="GO:0005783">
    <property type="term" value="C:endoplasmic reticulum"/>
    <property type="evidence" value="ECO:0007669"/>
    <property type="project" value="TreeGrafter"/>
</dbReference>
<dbReference type="AlphaFoldDB" id="A0A8S1FBP7"/>
<dbReference type="PANTHER" id="PTHR46346">
    <property type="entry name" value="PHOSPHATIDYLINOSITOL N-ACETYLGLUCOSAMINYLTRANSFERASE SUBUNIT P"/>
    <property type="match status" value="1"/>
</dbReference>
<dbReference type="InterPro" id="IPR013717">
    <property type="entry name" value="PIG-P"/>
</dbReference>
<comment type="subcellular location">
    <subcellularLocation>
        <location evidence="1">Membrane</location>
        <topology evidence="1">Multi-pass membrane protein</topology>
    </subcellularLocation>
</comment>
<comment type="caution">
    <text evidence="7">The sequence shown here is derived from an EMBL/GenBank/DDBJ whole genome shotgun (WGS) entry which is preliminary data.</text>
</comment>
<evidence type="ECO:0000256" key="4">
    <source>
        <dbReference type="ARBA" id="ARBA00023136"/>
    </source>
</evidence>
<dbReference type="EMBL" id="CADEPM010000013">
    <property type="protein sequence ID" value="CAB3411274.1"/>
    <property type="molecule type" value="Genomic_DNA"/>
</dbReference>
<feature type="domain" description="PIG-P" evidence="6">
    <location>
        <begin position="27"/>
        <end position="98"/>
    </location>
</feature>
<proteinExistence type="predicted"/>
<evidence type="ECO:0000256" key="1">
    <source>
        <dbReference type="ARBA" id="ARBA00004141"/>
    </source>
</evidence>
<dbReference type="Pfam" id="PF08510">
    <property type="entry name" value="PIG-P"/>
    <property type="match status" value="1"/>
</dbReference>
<dbReference type="GO" id="GO:0016020">
    <property type="term" value="C:membrane"/>
    <property type="evidence" value="ECO:0007669"/>
    <property type="project" value="UniProtKB-SubCell"/>
</dbReference>
<dbReference type="Proteomes" id="UP000494206">
    <property type="component" value="Unassembled WGS sequence"/>
</dbReference>
<feature type="transmembrane region" description="Helical" evidence="5">
    <location>
        <begin position="29"/>
        <end position="48"/>
    </location>
</feature>
<evidence type="ECO:0000256" key="3">
    <source>
        <dbReference type="ARBA" id="ARBA00022989"/>
    </source>
</evidence>
<name>A0A8S1FBP7_9PELO</name>
<evidence type="ECO:0000313" key="8">
    <source>
        <dbReference type="Proteomes" id="UP000494206"/>
    </source>
</evidence>
<gene>
    <name evidence="7" type="ORF">CBOVIS_LOCUS12684</name>
</gene>
<keyword evidence="4 5" id="KW-0472">Membrane</keyword>
<dbReference type="PANTHER" id="PTHR46346:SF1">
    <property type="entry name" value="PHOSPHATIDYLINOSITOL N-ACETYLGLUCOSAMINYLTRANSFERASE SUBUNIT P"/>
    <property type="match status" value="1"/>
</dbReference>
<dbReference type="InterPro" id="IPR052263">
    <property type="entry name" value="GPI_Anchor_Biosynth"/>
</dbReference>
<protein>
    <recommendedName>
        <fullName evidence="6">PIG-P domain-containing protein</fullName>
    </recommendedName>
</protein>
<evidence type="ECO:0000256" key="5">
    <source>
        <dbReference type="SAM" id="Phobius"/>
    </source>
</evidence>